<comment type="caution">
    <text evidence="1">The sequence shown here is derived from an EMBL/GenBank/DDBJ whole genome shotgun (WGS) entry which is preliminary data.</text>
</comment>
<dbReference type="EMBL" id="MU007017">
    <property type="protein sequence ID" value="KAF2434177.1"/>
    <property type="molecule type" value="Genomic_DNA"/>
</dbReference>
<reference evidence="1" key="1">
    <citation type="journal article" date="2020" name="Stud. Mycol.">
        <title>101 Dothideomycetes genomes: a test case for predicting lifestyles and emergence of pathogens.</title>
        <authorList>
            <person name="Haridas S."/>
            <person name="Albert R."/>
            <person name="Binder M."/>
            <person name="Bloem J."/>
            <person name="Labutti K."/>
            <person name="Salamov A."/>
            <person name="Andreopoulos B."/>
            <person name="Baker S."/>
            <person name="Barry K."/>
            <person name="Bills G."/>
            <person name="Bluhm B."/>
            <person name="Cannon C."/>
            <person name="Castanera R."/>
            <person name="Culley D."/>
            <person name="Daum C."/>
            <person name="Ezra D."/>
            <person name="Gonzalez J."/>
            <person name="Henrissat B."/>
            <person name="Kuo A."/>
            <person name="Liang C."/>
            <person name="Lipzen A."/>
            <person name="Lutzoni F."/>
            <person name="Magnuson J."/>
            <person name="Mondo S."/>
            <person name="Nolan M."/>
            <person name="Ohm R."/>
            <person name="Pangilinan J."/>
            <person name="Park H.-J."/>
            <person name="Ramirez L."/>
            <person name="Alfaro M."/>
            <person name="Sun H."/>
            <person name="Tritt A."/>
            <person name="Yoshinaga Y."/>
            <person name="Zwiers L.-H."/>
            <person name="Turgeon B."/>
            <person name="Goodwin S."/>
            <person name="Spatafora J."/>
            <person name="Crous P."/>
            <person name="Grigoriev I."/>
        </authorList>
    </citation>
    <scope>NUCLEOTIDE SEQUENCE</scope>
    <source>
        <strain evidence="1">CBS 130266</strain>
    </source>
</reference>
<organism evidence="1 2">
    <name type="scientific">Tothia fuscella</name>
    <dbReference type="NCBI Taxonomy" id="1048955"/>
    <lineage>
        <taxon>Eukaryota</taxon>
        <taxon>Fungi</taxon>
        <taxon>Dikarya</taxon>
        <taxon>Ascomycota</taxon>
        <taxon>Pezizomycotina</taxon>
        <taxon>Dothideomycetes</taxon>
        <taxon>Pleosporomycetidae</taxon>
        <taxon>Venturiales</taxon>
        <taxon>Cylindrosympodiaceae</taxon>
        <taxon>Tothia</taxon>
    </lineage>
</organism>
<name>A0A9P4NYW5_9PEZI</name>
<gene>
    <name evidence="1" type="ORF">EJ08DRAFT_730880</name>
</gene>
<evidence type="ECO:0000313" key="2">
    <source>
        <dbReference type="Proteomes" id="UP000800235"/>
    </source>
</evidence>
<keyword evidence="2" id="KW-1185">Reference proteome</keyword>
<protein>
    <submittedName>
        <fullName evidence="1">Uncharacterized protein</fullName>
    </submittedName>
</protein>
<dbReference type="Proteomes" id="UP000800235">
    <property type="component" value="Unassembled WGS sequence"/>
</dbReference>
<proteinExistence type="predicted"/>
<dbReference type="AlphaFoldDB" id="A0A9P4NYW5"/>
<accession>A0A9P4NYW5</accession>
<feature type="non-terminal residue" evidence="1">
    <location>
        <position position="202"/>
    </location>
</feature>
<sequence>MNVHHHVTYTTLRALFNGFSFERIMYRSLFLGPLNTYRGCIERVSIATKGADTHGEENYLRVVIAEARFLSCRFPVLIELEYGIKLGYATKVDSNPHMQWQAQHFLVHQQSLLQGAVETYDAYLRRINGVVDRLFVHRKCPRPLKFRFVEQKFKGWDNRGSYAAPNAVGGGDIAEWLAQKLGDIAEWLAQKLGDLNEVSGDA</sequence>
<evidence type="ECO:0000313" key="1">
    <source>
        <dbReference type="EMBL" id="KAF2434177.1"/>
    </source>
</evidence>